<gene>
    <name evidence="2" type="ORF">CCMP2556_LOCUS1442</name>
    <name evidence="3" type="ORF">CCMP2556_LOCUS1443</name>
</gene>
<proteinExistence type="predicted"/>
<evidence type="ECO:0000313" key="4">
    <source>
        <dbReference type="Proteomes" id="UP001642484"/>
    </source>
</evidence>
<dbReference type="SUPFAM" id="SSF56672">
    <property type="entry name" value="DNA/RNA polymerases"/>
    <property type="match status" value="1"/>
</dbReference>
<feature type="region of interest" description="Disordered" evidence="1">
    <location>
        <begin position="444"/>
        <end position="537"/>
    </location>
</feature>
<dbReference type="EMBL" id="CAXAMN010000472">
    <property type="protein sequence ID" value="CAK8988886.1"/>
    <property type="molecule type" value="Genomic_DNA"/>
</dbReference>
<dbReference type="InterPro" id="IPR043502">
    <property type="entry name" value="DNA/RNA_pol_sf"/>
</dbReference>
<sequence length="1638" mass="184703">MSHLRARDDAVEVLSSCPPGQLAVVWYSDDSVYHERLMVWRAGDTEWFVLTPDGDFYREDWSGHSDEGPISFKLKKTDFSHFSRISQPVYRFSSYPDDDRFRELVEEALNELGELGSGSLSWTPRKVIDMKGKEVEASLDLGRLIVPRRLRRRDGGYVAEPIPSPVAVSGFPRSGLAPAPEGHMWVALHDTSAFDLGKEANVGLEKGIQLDSDHGAIPDEKGWTLMRLLKVEKVPAMVEEREKLVTSRLELRGVPSRSLETGAKKEEAGGEEDAEVSEDARTLSVCYDDQGERYRSWREATKEAREYSYSDWPLEGPQSVLHLMKYMLKNGGSPKQWLLIWARHKGVHDNDRVMHEMRALLESFELAGCYDQLNLGSLACFEALGRRVQSIVDAYNSGSSASPDWGAAKIMSGYQGPEDLVSPSLRTWAAKKGKEEVEIAAARTKMREHKRLQIPTEDAAASAVADGNLPPGGPAAKAKRKADGGPPMSSRGVSSRLAAMGGQCPDPARVGRDLFPLPSPTLPKKPVAGSRRSQQRLDRKWRHYETVKEAVDGLNWLACDSFLHGTDVEPDGIQLEVLQRIHELAQDAGRLGTLEQIPKPEAALRELLKGKSEYHQPEVPVALAPYKLERISLPSSLENLPEARDLLPENARRYLLGRELMLREEGAYDAPRPYWDPVLANNKKHYREFIEKLNSVGMLQFTQHPKNHVGVFFVHKSDKQKIRLIVDARSSNALFKEPPGVELCSSEGFSRIECEVSEGVLPGSAEFLQELQSMELHVGLSDVKDCFHRLKQPRWLAEYFCFMPIKAHWVGLTGKCLDGVTLGCNDIVYPMPGSLCMGFSWSLYFCQQINEHQCALTRSLGDSTLITDKGLPVVFKSSAVRDNARATTRHYVYVDNLGIVSPHRGVVQSALQELDSHFGGKGLLLHPGEVHSEETKALGTILDGKNLCSRICPERYHKVRQSIRGLLQKPRVTGQMVEVVLGHATFCALNNRMLMSIFHSCYKFIRAHYFEPVAMWEAVRREFTAFSGLMIFLRADWWRPWNSLVCCSDASTTGYGVCTSHWRLEDVRKVGRQKERSRFKRCDNHSARESALTSAGFIRDELTGAWKAGNLSTEDYLNLSGWRLDQSFEEVPARLLRKQLWQPKLWGKWRFNEGIIILEARAAVKAMKRIAMSRYGSQTRQLFLLDNMSLTLALERSRSRQYGLLRQAARVERVLRPGKLVVPSRSSKKEALLKPVETSELLTTKGVLGKLPTLESPGEETKTLGVDLSMSSSSDSSSEVDMTRKRKKYLHSRARHRRRKYVDFLIDGKDKDGLSLLEKRAIGTAAEKMYQKELQAFKDYAVCRGLDPKDAEGVDRLMVQYMNHCYLAGHQAYVGDRLIASWLHHHPQFSKTGVKKIPRALRCLKGWRRLCPGRSRVPYPLSIWCAVACLMINMGFPKMAVFVMLAVSTYSRPSELLRLRTFSLIKPAPGVTSSWSLLLSPEELQESSKTGDYDVSVLLDSPYTNCWLGKFLTVMKRASSSSALWDFDYSQYLAVIKKIAKKMEVPLEPYHTRHSGPSIDRSRKYRSQLEVQKRGQWKSSESCVRYEKAARLARTWEQVPQKTKDFALACEEAFDDIMLGRKKCPDSSRLGGTGKGSL</sequence>
<protein>
    <submittedName>
        <fullName evidence="3">Uncharacterized protein</fullName>
    </submittedName>
</protein>
<organism evidence="3 4">
    <name type="scientific">Durusdinium trenchii</name>
    <dbReference type="NCBI Taxonomy" id="1381693"/>
    <lineage>
        <taxon>Eukaryota</taxon>
        <taxon>Sar</taxon>
        <taxon>Alveolata</taxon>
        <taxon>Dinophyceae</taxon>
        <taxon>Suessiales</taxon>
        <taxon>Symbiodiniaceae</taxon>
        <taxon>Durusdinium</taxon>
    </lineage>
</organism>
<evidence type="ECO:0000256" key="1">
    <source>
        <dbReference type="SAM" id="MobiDB-lite"/>
    </source>
</evidence>
<dbReference type="EMBL" id="CAXAMN010000471">
    <property type="protein sequence ID" value="CAK8988883.1"/>
    <property type="molecule type" value="Genomic_DNA"/>
</dbReference>
<evidence type="ECO:0000313" key="2">
    <source>
        <dbReference type="EMBL" id="CAK8988883.1"/>
    </source>
</evidence>
<dbReference type="Proteomes" id="UP001642484">
    <property type="component" value="Unassembled WGS sequence"/>
</dbReference>
<feature type="region of interest" description="Disordered" evidence="1">
    <location>
        <begin position="1267"/>
        <end position="1292"/>
    </location>
</feature>
<reference evidence="3 4" key="1">
    <citation type="submission" date="2024-02" db="EMBL/GenBank/DDBJ databases">
        <authorList>
            <person name="Chen Y."/>
            <person name="Shah S."/>
            <person name="Dougan E. K."/>
            <person name="Thang M."/>
            <person name="Chan C."/>
        </authorList>
    </citation>
    <scope>NUCLEOTIDE SEQUENCE [LARGE SCALE GENOMIC DNA]</scope>
</reference>
<accession>A0ABP0HF84</accession>
<keyword evidence="4" id="KW-1185">Reference proteome</keyword>
<name>A0ABP0HF84_9DINO</name>
<evidence type="ECO:0000313" key="3">
    <source>
        <dbReference type="EMBL" id="CAK8988886.1"/>
    </source>
</evidence>
<comment type="caution">
    <text evidence="3">The sequence shown here is derived from an EMBL/GenBank/DDBJ whole genome shotgun (WGS) entry which is preliminary data.</text>
</comment>